<dbReference type="Gene3D" id="3.40.50.200">
    <property type="entry name" value="Peptidase S8/S53 domain"/>
    <property type="match status" value="1"/>
</dbReference>
<dbReference type="GO" id="GO:0004252">
    <property type="term" value="F:serine-type endopeptidase activity"/>
    <property type="evidence" value="ECO:0007669"/>
    <property type="project" value="InterPro"/>
</dbReference>
<sequence length="170" mass="18229">MSPKKNIEAELAYGAGQVNPLGALKPGLVYDADEIDYVKFLCGQGYTTKNLRLVTGDSSSCTAKTNGSIFDLNYPTFALSITTGKPFSATYHRTVTNVGDSNSSYKVKVSAPAGLKINVNPQVLTFQSLLEKKSFVVTLEGKTKETLLSASLVWSDGVHNVRSPIIVYGA</sequence>
<dbReference type="InterPro" id="IPR041469">
    <property type="entry name" value="Subtilisin-like_FN3"/>
</dbReference>
<dbReference type="InterPro" id="IPR045051">
    <property type="entry name" value="SBT"/>
</dbReference>
<dbReference type="PANTHER" id="PTHR10795">
    <property type="entry name" value="PROPROTEIN CONVERTASE SUBTILISIN/KEXIN"/>
    <property type="match status" value="1"/>
</dbReference>
<feature type="domain" description="Subtilisin-like protease fibronectin type-III" evidence="5">
    <location>
        <begin position="71"/>
        <end position="167"/>
    </location>
</feature>
<dbReference type="Proteomes" id="UP000775213">
    <property type="component" value="Unassembled WGS sequence"/>
</dbReference>
<evidence type="ECO:0000256" key="4">
    <source>
        <dbReference type="ARBA" id="ARBA00022825"/>
    </source>
</evidence>
<evidence type="ECO:0000313" key="7">
    <source>
        <dbReference type="Proteomes" id="UP000775213"/>
    </source>
</evidence>
<dbReference type="GO" id="GO:0006508">
    <property type="term" value="P:proteolysis"/>
    <property type="evidence" value="ECO:0007669"/>
    <property type="project" value="UniProtKB-KW"/>
</dbReference>
<evidence type="ECO:0000256" key="1">
    <source>
        <dbReference type="ARBA" id="ARBA00011073"/>
    </source>
</evidence>
<dbReference type="Pfam" id="PF17766">
    <property type="entry name" value="fn3_6"/>
    <property type="match status" value="1"/>
</dbReference>
<dbReference type="Gene3D" id="2.60.40.2310">
    <property type="match status" value="1"/>
</dbReference>
<protein>
    <recommendedName>
        <fullName evidence="5">Subtilisin-like protease fibronectin type-III domain-containing protein</fullName>
    </recommendedName>
</protein>
<evidence type="ECO:0000256" key="3">
    <source>
        <dbReference type="ARBA" id="ARBA00022729"/>
    </source>
</evidence>
<evidence type="ECO:0000259" key="5">
    <source>
        <dbReference type="Pfam" id="PF17766"/>
    </source>
</evidence>
<keyword evidence="4" id="KW-0720">Serine protease</keyword>
<name>A0AAV7GI42_DENCH</name>
<accession>A0AAV7GI42</accession>
<comment type="similarity">
    <text evidence="1">Belongs to the peptidase S8 family.</text>
</comment>
<dbReference type="InterPro" id="IPR036852">
    <property type="entry name" value="Peptidase_S8/S53_dom_sf"/>
</dbReference>
<organism evidence="6 7">
    <name type="scientific">Dendrobium chrysotoxum</name>
    <name type="common">Orchid</name>
    <dbReference type="NCBI Taxonomy" id="161865"/>
    <lineage>
        <taxon>Eukaryota</taxon>
        <taxon>Viridiplantae</taxon>
        <taxon>Streptophyta</taxon>
        <taxon>Embryophyta</taxon>
        <taxon>Tracheophyta</taxon>
        <taxon>Spermatophyta</taxon>
        <taxon>Magnoliopsida</taxon>
        <taxon>Liliopsida</taxon>
        <taxon>Asparagales</taxon>
        <taxon>Orchidaceae</taxon>
        <taxon>Epidendroideae</taxon>
        <taxon>Malaxideae</taxon>
        <taxon>Dendrobiinae</taxon>
        <taxon>Dendrobium</taxon>
    </lineage>
</organism>
<evidence type="ECO:0000313" key="6">
    <source>
        <dbReference type="EMBL" id="KAH0461490.1"/>
    </source>
</evidence>
<keyword evidence="3" id="KW-0732">Signal</keyword>
<reference evidence="6 7" key="1">
    <citation type="journal article" date="2021" name="Hortic Res">
        <title>Chromosome-scale assembly of the Dendrobium chrysotoxum genome enhances the understanding of orchid evolution.</title>
        <authorList>
            <person name="Zhang Y."/>
            <person name="Zhang G.Q."/>
            <person name="Zhang D."/>
            <person name="Liu X.D."/>
            <person name="Xu X.Y."/>
            <person name="Sun W.H."/>
            <person name="Yu X."/>
            <person name="Zhu X."/>
            <person name="Wang Z.W."/>
            <person name="Zhao X."/>
            <person name="Zhong W.Y."/>
            <person name="Chen H."/>
            <person name="Yin W.L."/>
            <person name="Huang T."/>
            <person name="Niu S.C."/>
            <person name="Liu Z.J."/>
        </authorList>
    </citation>
    <scope>NUCLEOTIDE SEQUENCE [LARGE SCALE GENOMIC DNA]</scope>
    <source>
        <strain evidence="6">Lindl</strain>
    </source>
</reference>
<dbReference type="EMBL" id="JAGFBR010000009">
    <property type="protein sequence ID" value="KAH0461490.1"/>
    <property type="molecule type" value="Genomic_DNA"/>
</dbReference>
<keyword evidence="2" id="KW-0645">Protease</keyword>
<comment type="caution">
    <text evidence="6">The sequence shown here is derived from an EMBL/GenBank/DDBJ whole genome shotgun (WGS) entry which is preliminary data.</text>
</comment>
<keyword evidence="7" id="KW-1185">Reference proteome</keyword>
<dbReference type="FunFam" id="2.60.40.2310:FF:000001">
    <property type="entry name" value="Subtilisin-like protease SBT1.5"/>
    <property type="match status" value="1"/>
</dbReference>
<dbReference type="AlphaFoldDB" id="A0AAV7GI42"/>
<gene>
    <name evidence="6" type="ORF">IEQ34_009065</name>
</gene>
<keyword evidence="4" id="KW-0378">Hydrolase</keyword>
<proteinExistence type="inferred from homology"/>
<evidence type="ECO:0000256" key="2">
    <source>
        <dbReference type="ARBA" id="ARBA00022670"/>
    </source>
</evidence>